<comment type="caution">
    <text evidence="1">The sequence shown here is derived from an EMBL/GenBank/DDBJ whole genome shotgun (WGS) entry which is preliminary data.</text>
</comment>
<evidence type="ECO:0000313" key="1">
    <source>
        <dbReference type="EMBL" id="KAI4369771.1"/>
    </source>
</evidence>
<keyword evidence="2" id="KW-1185">Reference proteome</keyword>
<accession>A0ACB9QW59</accession>
<protein>
    <submittedName>
        <fullName evidence="1">Uncharacterized protein</fullName>
    </submittedName>
</protein>
<organism evidence="1 2">
    <name type="scientific">Melastoma candidum</name>
    <dbReference type="NCBI Taxonomy" id="119954"/>
    <lineage>
        <taxon>Eukaryota</taxon>
        <taxon>Viridiplantae</taxon>
        <taxon>Streptophyta</taxon>
        <taxon>Embryophyta</taxon>
        <taxon>Tracheophyta</taxon>
        <taxon>Spermatophyta</taxon>
        <taxon>Magnoliopsida</taxon>
        <taxon>eudicotyledons</taxon>
        <taxon>Gunneridae</taxon>
        <taxon>Pentapetalae</taxon>
        <taxon>rosids</taxon>
        <taxon>malvids</taxon>
        <taxon>Myrtales</taxon>
        <taxon>Melastomataceae</taxon>
        <taxon>Melastomatoideae</taxon>
        <taxon>Melastomateae</taxon>
        <taxon>Melastoma</taxon>
    </lineage>
</organism>
<dbReference type="Proteomes" id="UP001057402">
    <property type="component" value="Chromosome 5"/>
</dbReference>
<gene>
    <name evidence="1" type="ORF">MLD38_018178</name>
</gene>
<dbReference type="EMBL" id="CM042884">
    <property type="protein sequence ID" value="KAI4369771.1"/>
    <property type="molecule type" value="Genomic_DNA"/>
</dbReference>
<sequence length="89" mass="10080">MSIAAPSSFTFSGHSEPGPSHWLPRRNNFRQSRVSVAADYSDSFLIRPVAFSMDIILSKILRSVRGCVRRNSLPRKSPERMLRLAVLFC</sequence>
<evidence type="ECO:0000313" key="2">
    <source>
        <dbReference type="Proteomes" id="UP001057402"/>
    </source>
</evidence>
<reference evidence="2" key="1">
    <citation type="journal article" date="2023" name="Front. Plant Sci.">
        <title>Chromosomal-level genome assembly of Melastoma candidum provides insights into trichome evolution.</title>
        <authorList>
            <person name="Zhong Y."/>
            <person name="Wu W."/>
            <person name="Sun C."/>
            <person name="Zou P."/>
            <person name="Liu Y."/>
            <person name="Dai S."/>
            <person name="Zhou R."/>
        </authorList>
    </citation>
    <scope>NUCLEOTIDE SEQUENCE [LARGE SCALE GENOMIC DNA]</scope>
</reference>
<name>A0ACB9QW59_9MYRT</name>
<proteinExistence type="predicted"/>